<evidence type="ECO:0000313" key="15">
    <source>
        <dbReference type="EMBL" id="CEP24376.1"/>
    </source>
</evidence>
<dbReference type="InterPro" id="IPR007654">
    <property type="entry name" value="NAD-dep_histone_deAcase_SIR2_N"/>
</dbReference>
<evidence type="ECO:0000256" key="7">
    <source>
        <dbReference type="ARBA" id="ARBA00022833"/>
    </source>
</evidence>
<evidence type="ECO:0000256" key="9">
    <source>
        <dbReference type="ARBA" id="ARBA00023027"/>
    </source>
</evidence>
<feature type="compositionally biased region" description="Polar residues" evidence="13">
    <location>
        <begin position="28"/>
        <end position="49"/>
    </location>
</feature>
<dbReference type="PROSITE" id="PS50305">
    <property type="entry name" value="SIRTUIN"/>
    <property type="match status" value="1"/>
</dbReference>
<dbReference type="GO" id="GO:0070403">
    <property type="term" value="F:NAD+ binding"/>
    <property type="evidence" value="ECO:0007669"/>
    <property type="project" value="InterPro"/>
</dbReference>
<dbReference type="Gene3D" id="1.20.120.1710">
    <property type="match status" value="1"/>
</dbReference>
<evidence type="ECO:0000259" key="14">
    <source>
        <dbReference type="PROSITE" id="PS50305"/>
    </source>
</evidence>
<keyword evidence="4" id="KW-0678">Repressor</keyword>
<protein>
    <submittedName>
        <fullName evidence="15">SIR2 protein</fullName>
    </submittedName>
</protein>
<dbReference type="InterPro" id="IPR029035">
    <property type="entry name" value="DHS-like_NAD/FAD-binding_dom"/>
</dbReference>
<keyword evidence="11" id="KW-0539">Nucleus</keyword>
<dbReference type="Gene3D" id="3.40.50.1220">
    <property type="entry name" value="TPP-binding domain"/>
    <property type="match status" value="1"/>
</dbReference>
<evidence type="ECO:0000256" key="11">
    <source>
        <dbReference type="ARBA" id="ARBA00023242"/>
    </source>
</evidence>
<evidence type="ECO:0000256" key="10">
    <source>
        <dbReference type="ARBA" id="ARBA00023163"/>
    </source>
</evidence>
<dbReference type="Proteomes" id="UP000038830">
    <property type="component" value="Unassembled WGS sequence"/>
</dbReference>
<evidence type="ECO:0000256" key="1">
    <source>
        <dbReference type="ARBA" id="ARBA00001947"/>
    </source>
</evidence>
<feature type="compositionally biased region" description="Basic and acidic residues" evidence="13">
    <location>
        <begin position="10"/>
        <end position="22"/>
    </location>
</feature>
<gene>
    <name evidence="15" type="primary">SIR2</name>
    <name evidence="15" type="ORF">BN1211_5184</name>
</gene>
<evidence type="ECO:0000256" key="6">
    <source>
        <dbReference type="ARBA" id="ARBA00022723"/>
    </source>
</evidence>
<reference evidence="16" key="1">
    <citation type="journal article" date="2015" name="J. Biotechnol.">
        <title>The structure of the Cyberlindnera jadinii genome and its relation to Candida utilis analyzed by the occurrence of single nucleotide polymorphisms.</title>
        <authorList>
            <person name="Rupp O."/>
            <person name="Brinkrolf K."/>
            <person name="Buerth C."/>
            <person name="Kunigo M."/>
            <person name="Schneider J."/>
            <person name="Jaenicke S."/>
            <person name="Goesmann A."/>
            <person name="Puehler A."/>
            <person name="Jaeger K.-E."/>
            <person name="Ernst J.F."/>
        </authorList>
    </citation>
    <scope>NUCLEOTIDE SEQUENCE [LARGE SCALE GENOMIC DNA]</scope>
    <source>
        <strain evidence="16">ATCC 18201 / CBS 1600 / BCRC 20928 / JCM 3617 / NBRC 0987 / NRRL Y-1542</strain>
    </source>
</reference>
<dbReference type="InterPro" id="IPR026590">
    <property type="entry name" value="Ssirtuin_cat_dom"/>
</dbReference>
<keyword evidence="10" id="KW-0804">Transcription</keyword>
<dbReference type="PANTHER" id="PTHR11085">
    <property type="entry name" value="NAD-DEPENDENT PROTEIN DEACYLASE SIRTUIN-5, MITOCHONDRIAL-RELATED"/>
    <property type="match status" value="1"/>
</dbReference>
<dbReference type="Pfam" id="PF02146">
    <property type="entry name" value="SIR2"/>
    <property type="match status" value="1"/>
</dbReference>
<dbReference type="EMBL" id="CDQK01000006">
    <property type="protein sequence ID" value="CEP24376.1"/>
    <property type="molecule type" value="Genomic_DNA"/>
</dbReference>
<evidence type="ECO:0000256" key="8">
    <source>
        <dbReference type="ARBA" id="ARBA00023015"/>
    </source>
</evidence>
<feature type="domain" description="Deacetylase sirtuin-type" evidence="14">
    <location>
        <begin position="147"/>
        <end position="418"/>
    </location>
</feature>
<comment type="cofactor">
    <cofactor evidence="1">
        <name>Zn(2+)</name>
        <dbReference type="ChEBI" id="CHEBI:29105"/>
    </cofactor>
</comment>
<dbReference type="InterPro" id="IPR050134">
    <property type="entry name" value="NAD-dep_sirtuin_deacylases"/>
</dbReference>
<feature type="binding site" evidence="12">
    <location>
        <position position="309"/>
    </location>
    <ligand>
        <name>Zn(2+)</name>
        <dbReference type="ChEBI" id="CHEBI:29105"/>
    </ligand>
</feature>
<proteinExistence type="inferred from homology"/>
<comment type="similarity">
    <text evidence="3">Belongs to the sirtuin family. Class I subfamily.</text>
</comment>
<evidence type="ECO:0000256" key="4">
    <source>
        <dbReference type="ARBA" id="ARBA00022491"/>
    </source>
</evidence>
<dbReference type="GO" id="GO:0046872">
    <property type="term" value="F:metal ion binding"/>
    <property type="evidence" value="ECO:0007669"/>
    <property type="project" value="UniProtKB-KW"/>
</dbReference>
<feature type="active site" description="Proton acceptor" evidence="12">
    <location>
        <position position="274"/>
    </location>
</feature>
<dbReference type="InterPro" id="IPR026591">
    <property type="entry name" value="Sirtuin_cat_small_dom_sf"/>
</dbReference>
<evidence type="ECO:0000256" key="2">
    <source>
        <dbReference type="ARBA" id="ARBA00004123"/>
    </source>
</evidence>
<dbReference type="SUPFAM" id="SSF52467">
    <property type="entry name" value="DHS-like NAD/FAD-binding domain"/>
    <property type="match status" value="1"/>
</dbReference>
<dbReference type="GO" id="GO:0046970">
    <property type="term" value="F:histone H4K16 deacetylase activity, NAD-dependent"/>
    <property type="evidence" value="ECO:0007669"/>
    <property type="project" value="TreeGrafter"/>
</dbReference>
<evidence type="ECO:0000256" key="13">
    <source>
        <dbReference type="SAM" id="MobiDB-lite"/>
    </source>
</evidence>
<dbReference type="InterPro" id="IPR003000">
    <property type="entry name" value="Sirtuin"/>
</dbReference>
<evidence type="ECO:0000313" key="16">
    <source>
        <dbReference type="Proteomes" id="UP000038830"/>
    </source>
</evidence>
<keyword evidence="5" id="KW-0808">Transferase</keyword>
<sequence length="451" mass="50667">MSNNTANKRPLGDIKADGEPVLKKATSSKDVANSSLTSTPVSEPGTSHNVGPARPQITKIDGKWVFPEITKEQTEEAKRFLKDKGVINFLDKYLPDSPRGSDIVYITGLLGFFPFSMTEDIDDETNLMKVVKTLQRAMNKVIHNRLRITDMNTVAQAVDAIKSAKNIIVLTGAGISTSLGIPDFRSAKGIYSLVDDLGLDDPQQVFDLETFRYDPEIFYKVAHMILPPEGKWTPTHAFIKELSNHNKLLRNYTQNIDNLEASVGIPKDKYIQCHGSFAHATCRTCGYKVDGTKIFPVIRAQQLPVCARCFTERKQRLQKSDSVGDLGIMKPDITFFGEDLPRVFYENLPDDIRKCDLLICIGTSLKVAPVNEIVNKIRPEVPQILINKDDISHAEFDISLLGYCDEVTVYLTNKLGWSLEVENYKELASQRFEVEEEDKTLGVYQVHTFKD</sequence>
<accession>A0A0H5C832</accession>
<dbReference type="Gene3D" id="3.30.1600.10">
    <property type="entry name" value="SIR2/SIRT2 'Small Domain"/>
    <property type="match status" value="1"/>
</dbReference>
<feature type="binding site" evidence="12">
    <location>
        <position position="285"/>
    </location>
    <ligand>
        <name>Zn(2+)</name>
        <dbReference type="ChEBI" id="CHEBI:29105"/>
    </ligand>
</feature>
<keyword evidence="8" id="KW-0805">Transcription regulation</keyword>
<name>A0A0H5C832_CYBJN</name>
<dbReference type="AlphaFoldDB" id="A0A0H5C832"/>
<dbReference type="GO" id="GO:0005634">
    <property type="term" value="C:nucleus"/>
    <property type="evidence" value="ECO:0007669"/>
    <property type="project" value="UniProtKB-SubCell"/>
</dbReference>
<evidence type="ECO:0000256" key="12">
    <source>
        <dbReference type="PROSITE-ProRule" id="PRU00236"/>
    </source>
</evidence>
<keyword evidence="6 12" id="KW-0479">Metal-binding</keyword>
<keyword evidence="7 12" id="KW-0862">Zinc</keyword>
<keyword evidence="9" id="KW-0520">NAD</keyword>
<feature type="binding site" evidence="12">
    <location>
        <position position="306"/>
    </location>
    <ligand>
        <name>Zn(2+)</name>
        <dbReference type="ChEBI" id="CHEBI:29105"/>
    </ligand>
</feature>
<comment type="subcellular location">
    <subcellularLocation>
        <location evidence="2">Nucleus</location>
    </subcellularLocation>
</comment>
<dbReference type="Pfam" id="PF04574">
    <property type="entry name" value="DUF592"/>
    <property type="match status" value="2"/>
</dbReference>
<evidence type="ECO:0000256" key="5">
    <source>
        <dbReference type="ARBA" id="ARBA00022679"/>
    </source>
</evidence>
<dbReference type="PANTHER" id="PTHR11085:SF9">
    <property type="entry name" value="NAD-DEPENDENT PROTEIN DEACETYLASE SIRTUIN-1"/>
    <property type="match status" value="1"/>
</dbReference>
<feature type="region of interest" description="Disordered" evidence="13">
    <location>
        <begin position="1"/>
        <end position="54"/>
    </location>
</feature>
<feature type="binding site" evidence="12">
    <location>
        <position position="282"/>
    </location>
    <ligand>
        <name>Zn(2+)</name>
        <dbReference type="ChEBI" id="CHEBI:29105"/>
    </ligand>
</feature>
<organism evidence="15 16">
    <name type="scientific">Cyberlindnera jadinii (strain ATCC 18201 / CBS 1600 / BCRC 20928 / JCM 3617 / NBRC 0987 / NRRL Y-1542)</name>
    <name type="common">Torula yeast</name>
    <name type="synonym">Candida utilis</name>
    <dbReference type="NCBI Taxonomy" id="983966"/>
    <lineage>
        <taxon>Eukaryota</taxon>
        <taxon>Fungi</taxon>
        <taxon>Dikarya</taxon>
        <taxon>Ascomycota</taxon>
        <taxon>Saccharomycotina</taxon>
        <taxon>Saccharomycetes</taxon>
        <taxon>Phaffomycetales</taxon>
        <taxon>Phaffomycetaceae</taxon>
        <taxon>Cyberlindnera</taxon>
    </lineage>
</organism>
<evidence type="ECO:0000256" key="3">
    <source>
        <dbReference type="ARBA" id="ARBA00006924"/>
    </source>
</evidence>